<dbReference type="InterPro" id="IPR002035">
    <property type="entry name" value="VWF_A"/>
</dbReference>
<dbReference type="SUPFAM" id="SSF53300">
    <property type="entry name" value="vWA-like"/>
    <property type="match status" value="1"/>
</dbReference>
<feature type="domain" description="VWFA" evidence="1">
    <location>
        <begin position="19"/>
        <end position="211"/>
    </location>
</feature>
<gene>
    <name evidence="2" type="ORF">TBK1r_43840</name>
</gene>
<sequence>MQPEQIKSNRSAKPNRQQLVVVIADNSSSMYGPKAEAAVEGIENMIIECQTKGREQSLYRVLLIVFADKATIHSECKRTPVMEIDTDKISFRGDGGGTNMRAALRLAHSQISEYLDEISNHPQKSKHPLPLVIFFSDGRNGYQDPKPAAKALKALTYDSLPILIFTAGVAVGDNDRPDEEMLKSIASTHNGHPLYVPVQDVSVLAHFLADAGSSAASTAAEAFDILRNYWKPHGFLGHSE</sequence>
<dbReference type="RefSeq" id="WP_145214979.1">
    <property type="nucleotide sequence ID" value="NZ_CP036432.1"/>
</dbReference>
<accession>A0ABX5Y016</accession>
<evidence type="ECO:0000313" key="2">
    <source>
        <dbReference type="EMBL" id="QDV85404.1"/>
    </source>
</evidence>
<keyword evidence="3" id="KW-1185">Reference proteome</keyword>
<organism evidence="2 3">
    <name type="scientific">Stieleria magnilauensis</name>
    <dbReference type="NCBI Taxonomy" id="2527963"/>
    <lineage>
        <taxon>Bacteria</taxon>
        <taxon>Pseudomonadati</taxon>
        <taxon>Planctomycetota</taxon>
        <taxon>Planctomycetia</taxon>
        <taxon>Pirellulales</taxon>
        <taxon>Pirellulaceae</taxon>
        <taxon>Stieleria</taxon>
    </lineage>
</organism>
<dbReference type="CDD" id="cd00198">
    <property type="entry name" value="vWFA"/>
    <property type="match status" value="1"/>
</dbReference>
<proteinExistence type="predicted"/>
<evidence type="ECO:0000259" key="1">
    <source>
        <dbReference type="PROSITE" id="PS50234"/>
    </source>
</evidence>
<dbReference type="EMBL" id="CP036432">
    <property type="protein sequence ID" value="QDV85404.1"/>
    <property type="molecule type" value="Genomic_DNA"/>
</dbReference>
<dbReference type="Proteomes" id="UP000318081">
    <property type="component" value="Chromosome"/>
</dbReference>
<dbReference type="Gene3D" id="3.40.50.410">
    <property type="entry name" value="von Willebrand factor, type A domain"/>
    <property type="match status" value="1"/>
</dbReference>
<dbReference type="SMART" id="SM00327">
    <property type="entry name" value="VWA"/>
    <property type="match status" value="1"/>
</dbReference>
<reference evidence="2 3" key="1">
    <citation type="submission" date="2019-02" db="EMBL/GenBank/DDBJ databases">
        <title>Deep-cultivation of Planctomycetes and their phenomic and genomic characterization uncovers novel biology.</title>
        <authorList>
            <person name="Wiegand S."/>
            <person name="Jogler M."/>
            <person name="Boedeker C."/>
            <person name="Pinto D."/>
            <person name="Vollmers J."/>
            <person name="Rivas-Marin E."/>
            <person name="Kohn T."/>
            <person name="Peeters S.H."/>
            <person name="Heuer A."/>
            <person name="Rast P."/>
            <person name="Oberbeckmann S."/>
            <person name="Bunk B."/>
            <person name="Jeske O."/>
            <person name="Meyerdierks A."/>
            <person name="Storesund J.E."/>
            <person name="Kallscheuer N."/>
            <person name="Luecker S."/>
            <person name="Lage O.M."/>
            <person name="Pohl T."/>
            <person name="Merkel B.J."/>
            <person name="Hornburger P."/>
            <person name="Mueller R.-W."/>
            <person name="Bruemmer F."/>
            <person name="Labrenz M."/>
            <person name="Spormann A.M."/>
            <person name="Op den Camp H."/>
            <person name="Overmann J."/>
            <person name="Amann R."/>
            <person name="Jetten M.S.M."/>
            <person name="Mascher T."/>
            <person name="Medema M.H."/>
            <person name="Devos D.P."/>
            <person name="Kaster A.-K."/>
            <person name="Ovreas L."/>
            <person name="Rohde M."/>
            <person name="Galperin M.Y."/>
            <person name="Jogler C."/>
        </authorList>
    </citation>
    <scope>NUCLEOTIDE SEQUENCE [LARGE SCALE GENOMIC DNA]</scope>
    <source>
        <strain evidence="2 3">TBK1r</strain>
    </source>
</reference>
<dbReference type="InterPro" id="IPR036465">
    <property type="entry name" value="vWFA_dom_sf"/>
</dbReference>
<dbReference type="PROSITE" id="PS50234">
    <property type="entry name" value="VWFA"/>
    <property type="match status" value="1"/>
</dbReference>
<dbReference type="Pfam" id="PF00092">
    <property type="entry name" value="VWA"/>
    <property type="match status" value="1"/>
</dbReference>
<evidence type="ECO:0000313" key="3">
    <source>
        <dbReference type="Proteomes" id="UP000318081"/>
    </source>
</evidence>
<protein>
    <submittedName>
        <fullName evidence="2">von Willebrand factor type A domain protein</fullName>
    </submittedName>
</protein>
<name>A0ABX5Y016_9BACT</name>